<dbReference type="Gene3D" id="1.10.260.40">
    <property type="entry name" value="lambda repressor-like DNA-binding domains"/>
    <property type="match status" value="1"/>
</dbReference>
<dbReference type="PROSITE" id="PS50943">
    <property type="entry name" value="HTH_CROC1"/>
    <property type="match status" value="1"/>
</dbReference>
<name>A0A0F9IKI8_9ZZZZ</name>
<dbReference type="CDD" id="cd00093">
    <property type="entry name" value="HTH_XRE"/>
    <property type="match status" value="1"/>
</dbReference>
<evidence type="ECO:0000259" key="1">
    <source>
        <dbReference type="PROSITE" id="PS50943"/>
    </source>
</evidence>
<dbReference type="EMBL" id="LAZR01018969">
    <property type="protein sequence ID" value="KKL94270.1"/>
    <property type="molecule type" value="Genomic_DNA"/>
</dbReference>
<dbReference type="SUPFAM" id="SSF47413">
    <property type="entry name" value="lambda repressor-like DNA-binding domains"/>
    <property type="match status" value="1"/>
</dbReference>
<organism evidence="2">
    <name type="scientific">marine sediment metagenome</name>
    <dbReference type="NCBI Taxonomy" id="412755"/>
    <lineage>
        <taxon>unclassified sequences</taxon>
        <taxon>metagenomes</taxon>
        <taxon>ecological metagenomes</taxon>
    </lineage>
</organism>
<dbReference type="Pfam" id="PF01381">
    <property type="entry name" value="HTH_3"/>
    <property type="match status" value="1"/>
</dbReference>
<sequence>MSRQRIREDIRRNFADFEYRHVYADEQMLIRLSFQLYYLRKQRGWSKVELAERAGLREVTITQMESGNYELWSIKTLKRLAEALDLRLTVSFESFGTILSEMFKCAPKYLERPSFNDDLEFID</sequence>
<accession>A0A0F9IKI8</accession>
<reference evidence="2" key="1">
    <citation type="journal article" date="2015" name="Nature">
        <title>Complex archaea that bridge the gap between prokaryotes and eukaryotes.</title>
        <authorList>
            <person name="Spang A."/>
            <person name="Saw J.H."/>
            <person name="Jorgensen S.L."/>
            <person name="Zaremba-Niedzwiedzka K."/>
            <person name="Martijn J."/>
            <person name="Lind A.E."/>
            <person name="van Eijk R."/>
            <person name="Schleper C."/>
            <person name="Guy L."/>
            <person name="Ettema T.J."/>
        </authorList>
    </citation>
    <scope>NUCLEOTIDE SEQUENCE</scope>
</reference>
<dbReference type="InterPro" id="IPR010982">
    <property type="entry name" value="Lambda_DNA-bd_dom_sf"/>
</dbReference>
<proteinExistence type="predicted"/>
<gene>
    <name evidence="2" type="ORF">LCGC14_1866370</name>
</gene>
<feature type="domain" description="HTH cro/C1-type" evidence="1">
    <location>
        <begin position="36"/>
        <end position="95"/>
    </location>
</feature>
<protein>
    <recommendedName>
        <fullName evidence="1">HTH cro/C1-type domain-containing protein</fullName>
    </recommendedName>
</protein>
<comment type="caution">
    <text evidence="2">The sequence shown here is derived from an EMBL/GenBank/DDBJ whole genome shotgun (WGS) entry which is preliminary data.</text>
</comment>
<dbReference type="SMART" id="SM00530">
    <property type="entry name" value="HTH_XRE"/>
    <property type="match status" value="1"/>
</dbReference>
<dbReference type="GO" id="GO:0003677">
    <property type="term" value="F:DNA binding"/>
    <property type="evidence" value="ECO:0007669"/>
    <property type="project" value="InterPro"/>
</dbReference>
<dbReference type="AlphaFoldDB" id="A0A0F9IKI8"/>
<evidence type="ECO:0000313" key="2">
    <source>
        <dbReference type="EMBL" id="KKL94270.1"/>
    </source>
</evidence>
<dbReference type="InterPro" id="IPR001387">
    <property type="entry name" value="Cro/C1-type_HTH"/>
</dbReference>